<reference evidence="4" key="1">
    <citation type="journal article" date="2014" name="Int. J. Syst. Evol. Microbiol.">
        <title>Complete genome sequence of Corynebacterium casei LMG S-19264T (=DSM 44701T), isolated from a smear-ripened cheese.</title>
        <authorList>
            <consortium name="US DOE Joint Genome Institute (JGI-PGF)"/>
            <person name="Walter F."/>
            <person name="Albersmeier A."/>
            <person name="Kalinowski J."/>
            <person name="Ruckert C."/>
        </authorList>
    </citation>
    <scope>NUCLEOTIDE SEQUENCE</scope>
    <source>
        <strain evidence="4">JCM 13583</strain>
    </source>
</reference>
<dbReference type="Pfam" id="PF00011">
    <property type="entry name" value="HSP20"/>
    <property type="match status" value="1"/>
</dbReference>
<proteinExistence type="inferred from homology"/>
<dbReference type="NCBIfam" id="NF041800">
    <property type="entry name" value="Hsp20"/>
    <property type="match status" value="1"/>
</dbReference>
<evidence type="ECO:0000313" key="4">
    <source>
        <dbReference type="EMBL" id="GGM73852.1"/>
    </source>
</evidence>
<accession>A0AA37F9F1</accession>
<dbReference type="Proteomes" id="UP000632195">
    <property type="component" value="Unassembled WGS sequence"/>
</dbReference>
<reference evidence="4" key="2">
    <citation type="submission" date="2022-09" db="EMBL/GenBank/DDBJ databases">
        <authorList>
            <person name="Sun Q."/>
            <person name="Ohkuma M."/>
        </authorList>
    </citation>
    <scope>NUCLEOTIDE SEQUENCE</scope>
    <source>
        <strain evidence="4">JCM 13583</strain>
    </source>
</reference>
<evidence type="ECO:0000313" key="5">
    <source>
        <dbReference type="Proteomes" id="UP000632195"/>
    </source>
</evidence>
<dbReference type="Gene3D" id="2.60.40.790">
    <property type="match status" value="1"/>
</dbReference>
<evidence type="ECO:0000256" key="1">
    <source>
        <dbReference type="PROSITE-ProRule" id="PRU00285"/>
    </source>
</evidence>
<organism evidence="4 5">
    <name type="scientific">Thermogymnomonas acidicola</name>
    <dbReference type="NCBI Taxonomy" id="399579"/>
    <lineage>
        <taxon>Archaea</taxon>
        <taxon>Methanobacteriati</taxon>
        <taxon>Thermoplasmatota</taxon>
        <taxon>Thermoplasmata</taxon>
        <taxon>Thermoplasmatales</taxon>
        <taxon>Thermogymnomonas</taxon>
    </lineage>
</organism>
<dbReference type="CDD" id="cd00298">
    <property type="entry name" value="ACD_sHsps_p23-like"/>
    <property type="match status" value="1"/>
</dbReference>
<protein>
    <submittedName>
        <fullName evidence="4">Heat-shock protein Hsp20</fullName>
    </submittedName>
</protein>
<dbReference type="RefSeq" id="WP_188680798.1">
    <property type="nucleotide sequence ID" value="NZ_BMNY01000001.1"/>
</dbReference>
<sequence length="184" mass="21233">MVGRRNRDMDDWDDDFFDDFFSDFGIDINKINERMKRIWDRLLRDPDVRTYGPYVYGFTYKVGPDGRPVFEEFGNLPGMRVPGLGQPVEKDVREPITDLNVDRDKVYVTYELPGVAKENIKLNVTENNITLDVREGPRKYFKSMDFDFKLKPNTARAKFTNGILDVTVEKEGGSTGSGRTVTIE</sequence>
<dbReference type="InterPro" id="IPR002068">
    <property type="entry name" value="A-crystallin/Hsp20_dom"/>
</dbReference>
<evidence type="ECO:0000256" key="2">
    <source>
        <dbReference type="RuleBase" id="RU003616"/>
    </source>
</evidence>
<dbReference type="AlphaFoldDB" id="A0AA37F9F1"/>
<keyword evidence="5" id="KW-1185">Reference proteome</keyword>
<dbReference type="InterPro" id="IPR008978">
    <property type="entry name" value="HSP20-like_chaperone"/>
</dbReference>
<comment type="caution">
    <text evidence="4">The sequence shown here is derived from an EMBL/GenBank/DDBJ whole genome shotgun (WGS) entry which is preliminary data.</text>
</comment>
<dbReference type="EMBL" id="BMNY01000001">
    <property type="protein sequence ID" value="GGM73852.1"/>
    <property type="molecule type" value="Genomic_DNA"/>
</dbReference>
<name>A0AA37F9F1_9ARCH</name>
<evidence type="ECO:0000259" key="3">
    <source>
        <dbReference type="PROSITE" id="PS01031"/>
    </source>
</evidence>
<dbReference type="PROSITE" id="PS01031">
    <property type="entry name" value="SHSP"/>
    <property type="match status" value="1"/>
</dbReference>
<gene>
    <name evidence="4" type="ORF">GCM10007108_09750</name>
</gene>
<dbReference type="SUPFAM" id="SSF49764">
    <property type="entry name" value="HSP20-like chaperones"/>
    <property type="match status" value="1"/>
</dbReference>
<feature type="domain" description="SHSP" evidence="3">
    <location>
        <begin position="87"/>
        <end position="184"/>
    </location>
</feature>
<comment type="similarity">
    <text evidence="1 2">Belongs to the small heat shock protein (HSP20) family.</text>
</comment>